<evidence type="ECO:0000256" key="1">
    <source>
        <dbReference type="ARBA" id="ARBA00000085"/>
    </source>
</evidence>
<dbReference type="Gene3D" id="1.10.287.130">
    <property type="match status" value="1"/>
</dbReference>
<evidence type="ECO:0000256" key="5">
    <source>
        <dbReference type="ARBA" id="ARBA00022679"/>
    </source>
</evidence>
<dbReference type="SMART" id="SM00387">
    <property type="entry name" value="HATPase_c"/>
    <property type="match status" value="1"/>
</dbReference>
<keyword evidence="7 11" id="KW-0418">Kinase</keyword>
<evidence type="ECO:0000256" key="8">
    <source>
        <dbReference type="ARBA" id="ARBA00022840"/>
    </source>
</evidence>
<keyword evidence="6" id="KW-0547">Nucleotide-binding</keyword>
<comment type="catalytic activity">
    <reaction evidence="1">
        <text>ATP + protein L-histidine = ADP + protein N-phospho-L-histidine.</text>
        <dbReference type="EC" id="2.7.13.3"/>
    </reaction>
</comment>
<dbReference type="Proteomes" id="UP000665026">
    <property type="component" value="Chromosome"/>
</dbReference>
<sequence length="456" mass="49825">MPETPVQLISGNRRGNWISLRTITMVRWIAIIGQVTALIVAQQFFHLDLEYELCFLAIAVSALVNILGYFTFPENKLLTESENAALLLFDLLQLCFLLFLTGGLNNPFSILVVGPVTISAATLSVRMTAILASVTIALVAMMTQFYFPLRTASGVILETQQIFLIGSFAGIVIAVLFSSIYSQRVVSEMSSMAEALAATQMALAREQKLTDLGGVVAAAAHELGTPLATIKLTSGELMEELSDNPELQEDAALIRQQADRCRDILRSMGRAGKSDLHMRSLPLLTVIEEAAEPHSDRGKDVTIDETISDDILGEEPMVQRRAEIVHGLRNLIQNAVDFSKSSVRVEATWTNEFVSVCVIDDGPGFPNHVIGRIGSPMLRRGRSEKDKKRRPGYDGMGLGLFIAKTLLERTGATLHFANLTYETASHSGAIVEVSWPRKAIEAQADSPLSAENPQIQ</sequence>
<dbReference type="InterPro" id="IPR036890">
    <property type="entry name" value="HATPase_C_sf"/>
</dbReference>
<dbReference type="InterPro" id="IPR005467">
    <property type="entry name" value="His_kinase_dom"/>
</dbReference>
<reference evidence="11" key="1">
    <citation type="submission" date="2020-07" db="EMBL/GenBank/DDBJ databases">
        <title>Genome sequences of bacteria associated with the marine, planktonic diatom Thalassiosira profunda strain ECT2AJA-044.</title>
        <authorList>
            <person name="Gargas C.B."/>
            <person name="Roberts W.R."/>
            <person name="Alverson A.J."/>
        </authorList>
    </citation>
    <scope>NUCLEOTIDE SEQUENCE</scope>
    <source>
        <strain evidence="11">ECT2AJA-044</strain>
    </source>
</reference>
<gene>
    <name evidence="11" type="ORF">HZ995_06315</name>
</gene>
<dbReference type="InterPro" id="IPR003661">
    <property type="entry name" value="HisK_dim/P_dom"/>
</dbReference>
<dbReference type="PROSITE" id="PS50109">
    <property type="entry name" value="HIS_KIN"/>
    <property type="match status" value="1"/>
</dbReference>
<name>A0A975ES08_9RHOB</name>
<dbReference type="InterPro" id="IPR003594">
    <property type="entry name" value="HATPase_dom"/>
</dbReference>
<feature type="transmembrane region" description="Helical" evidence="9">
    <location>
        <begin position="84"/>
        <end position="104"/>
    </location>
</feature>
<dbReference type="Pfam" id="PF02518">
    <property type="entry name" value="HATPase_c"/>
    <property type="match status" value="1"/>
</dbReference>
<dbReference type="InterPro" id="IPR050980">
    <property type="entry name" value="2C_sensor_his_kinase"/>
</dbReference>
<dbReference type="GO" id="GO:0000155">
    <property type="term" value="F:phosphorelay sensor kinase activity"/>
    <property type="evidence" value="ECO:0007669"/>
    <property type="project" value="InterPro"/>
</dbReference>
<feature type="transmembrane region" description="Helical" evidence="9">
    <location>
        <begin position="53"/>
        <end position="72"/>
    </location>
</feature>
<feature type="domain" description="Histidine kinase" evidence="10">
    <location>
        <begin position="218"/>
        <end position="439"/>
    </location>
</feature>
<evidence type="ECO:0000256" key="6">
    <source>
        <dbReference type="ARBA" id="ARBA00022741"/>
    </source>
</evidence>
<dbReference type="NCBIfam" id="NF033792">
    <property type="entry name" value="ActS_PrrB_HisK"/>
    <property type="match status" value="1"/>
</dbReference>
<feature type="transmembrane region" description="Helical" evidence="9">
    <location>
        <begin position="116"/>
        <end position="142"/>
    </location>
</feature>
<dbReference type="CDD" id="cd00082">
    <property type="entry name" value="HisKA"/>
    <property type="match status" value="1"/>
</dbReference>
<accession>A0A975ES08</accession>
<evidence type="ECO:0000256" key="2">
    <source>
        <dbReference type="ARBA" id="ARBA00004651"/>
    </source>
</evidence>
<dbReference type="AlphaFoldDB" id="A0A975ES08"/>
<dbReference type="InterPro" id="IPR036097">
    <property type="entry name" value="HisK_dim/P_sf"/>
</dbReference>
<keyword evidence="8" id="KW-0067">ATP-binding</keyword>
<dbReference type="SUPFAM" id="SSF55874">
    <property type="entry name" value="ATPase domain of HSP90 chaperone/DNA topoisomerase II/histidine kinase"/>
    <property type="match status" value="1"/>
</dbReference>
<proteinExistence type="predicted"/>
<protein>
    <recommendedName>
        <fullName evidence="3">histidine kinase</fullName>
        <ecNumber evidence="3">2.7.13.3</ecNumber>
    </recommendedName>
</protein>
<evidence type="ECO:0000259" key="10">
    <source>
        <dbReference type="PROSITE" id="PS50109"/>
    </source>
</evidence>
<evidence type="ECO:0000256" key="3">
    <source>
        <dbReference type="ARBA" id="ARBA00012438"/>
    </source>
</evidence>
<dbReference type="EMBL" id="CP060010">
    <property type="protein sequence ID" value="QTN37115.1"/>
    <property type="molecule type" value="Genomic_DNA"/>
</dbReference>
<dbReference type="Gene3D" id="3.30.565.10">
    <property type="entry name" value="Histidine kinase-like ATPase, C-terminal domain"/>
    <property type="match status" value="1"/>
</dbReference>
<evidence type="ECO:0000256" key="9">
    <source>
        <dbReference type="SAM" id="Phobius"/>
    </source>
</evidence>
<dbReference type="PANTHER" id="PTHR44936:SF10">
    <property type="entry name" value="SENSOR PROTEIN RSTB"/>
    <property type="match status" value="1"/>
</dbReference>
<keyword evidence="5" id="KW-0808">Transferase</keyword>
<feature type="transmembrane region" description="Helical" evidence="9">
    <location>
        <begin position="162"/>
        <end position="182"/>
    </location>
</feature>
<dbReference type="EC" id="2.7.13.3" evidence="3"/>
<evidence type="ECO:0000256" key="7">
    <source>
        <dbReference type="ARBA" id="ARBA00022777"/>
    </source>
</evidence>
<dbReference type="SMART" id="SM00388">
    <property type="entry name" value="HisKA"/>
    <property type="match status" value="1"/>
</dbReference>
<dbReference type="SUPFAM" id="SSF47384">
    <property type="entry name" value="Homodimeric domain of signal transducing histidine kinase"/>
    <property type="match status" value="1"/>
</dbReference>
<evidence type="ECO:0000313" key="11">
    <source>
        <dbReference type="EMBL" id="QTN37115.1"/>
    </source>
</evidence>
<keyword evidence="9" id="KW-0472">Membrane</keyword>
<dbReference type="RefSeq" id="WP_209357810.1">
    <property type="nucleotide sequence ID" value="NZ_CP060010.1"/>
</dbReference>
<dbReference type="NCBIfam" id="NF045988">
    <property type="entry name" value="HisKinRegBRhodob"/>
    <property type="match status" value="1"/>
</dbReference>
<dbReference type="GO" id="GO:0005524">
    <property type="term" value="F:ATP binding"/>
    <property type="evidence" value="ECO:0007669"/>
    <property type="project" value="UniProtKB-KW"/>
</dbReference>
<keyword evidence="4" id="KW-1003">Cell membrane</keyword>
<feature type="transmembrane region" description="Helical" evidence="9">
    <location>
        <begin position="20"/>
        <end position="41"/>
    </location>
</feature>
<comment type="subcellular location">
    <subcellularLocation>
        <location evidence="2">Cell membrane</location>
        <topology evidence="2">Multi-pass membrane protein</topology>
    </subcellularLocation>
</comment>
<dbReference type="InterPro" id="IPR047770">
    <property type="entry name" value="RegB"/>
</dbReference>
<evidence type="ECO:0000256" key="4">
    <source>
        <dbReference type="ARBA" id="ARBA00022475"/>
    </source>
</evidence>
<keyword evidence="9" id="KW-1133">Transmembrane helix</keyword>
<organism evidence="11 12">
    <name type="scientific">Cognatishimia activa</name>
    <dbReference type="NCBI Taxonomy" id="1715691"/>
    <lineage>
        <taxon>Bacteria</taxon>
        <taxon>Pseudomonadati</taxon>
        <taxon>Pseudomonadota</taxon>
        <taxon>Alphaproteobacteria</taxon>
        <taxon>Rhodobacterales</taxon>
        <taxon>Paracoccaceae</taxon>
        <taxon>Cognatishimia</taxon>
    </lineage>
</organism>
<dbReference type="KEGG" id="cact:HZ995_06315"/>
<evidence type="ECO:0000313" key="12">
    <source>
        <dbReference type="Proteomes" id="UP000665026"/>
    </source>
</evidence>
<keyword evidence="9" id="KW-0812">Transmembrane</keyword>
<dbReference type="Pfam" id="PF00512">
    <property type="entry name" value="HisKA"/>
    <property type="match status" value="1"/>
</dbReference>
<dbReference type="GO" id="GO:0005886">
    <property type="term" value="C:plasma membrane"/>
    <property type="evidence" value="ECO:0007669"/>
    <property type="project" value="UniProtKB-SubCell"/>
</dbReference>
<dbReference type="PANTHER" id="PTHR44936">
    <property type="entry name" value="SENSOR PROTEIN CREC"/>
    <property type="match status" value="1"/>
</dbReference>